<evidence type="ECO:0000313" key="2">
    <source>
        <dbReference type="Proteomes" id="UP001321543"/>
    </source>
</evidence>
<proteinExistence type="predicted"/>
<reference evidence="2" key="1">
    <citation type="journal article" date="2019" name="Int. J. Syst. Evol. Microbiol.">
        <title>The Global Catalogue of Microorganisms (GCM) 10K type strain sequencing project: providing services to taxonomists for standard genome sequencing and annotation.</title>
        <authorList>
            <consortium name="The Broad Institute Genomics Platform"/>
            <consortium name="The Broad Institute Genome Sequencing Center for Infectious Disease"/>
            <person name="Wu L."/>
            <person name="Ma J."/>
        </authorList>
    </citation>
    <scope>NUCLEOTIDE SEQUENCE [LARGE SCALE GENOMIC DNA]</scope>
    <source>
        <strain evidence="2">NBRC 106310</strain>
    </source>
</reference>
<keyword evidence="2" id="KW-1185">Reference proteome</keyword>
<organism evidence="1 2">
    <name type="scientific">Microbacterium suwonense</name>
    <dbReference type="NCBI Taxonomy" id="683047"/>
    <lineage>
        <taxon>Bacteria</taxon>
        <taxon>Bacillati</taxon>
        <taxon>Actinomycetota</taxon>
        <taxon>Actinomycetes</taxon>
        <taxon>Micrococcales</taxon>
        <taxon>Microbacteriaceae</taxon>
        <taxon>Microbacterium</taxon>
    </lineage>
</organism>
<name>A0ABN6X6L3_9MICO</name>
<dbReference type="Proteomes" id="UP001321543">
    <property type="component" value="Chromosome"/>
</dbReference>
<sequence length="82" mass="8532">MAERLCAGGDDRAAGEGCRGDGRIVDEAVDDHLDHLGLDLDRVDGDLGDLPGELLFAGQLLFGAVDADVMGDGHDDPSGREL</sequence>
<protein>
    <submittedName>
        <fullName evidence="1">Uncharacterized protein</fullName>
    </submittedName>
</protein>
<gene>
    <name evidence="1" type="ORF">GCM10025863_29230</name>
</gene>
<evidence type="ECO:0000313" key="1">
    <source>
        <dbReference type="EMBL" id="BDZ40309.1"/>
    </source>
</evidence>
<dbReference type="EMBL" id="AP027728">
    <property type="protein sequence ID" value="BDZ40309.1"/>
    <property type="molecule type" value="Genomic_DNA"/>
</dbReference>
<accession>A0ABN6X6L3</accession>